<dbReference type="EMBL" id="BMAT01005532">
    <property type="protein sequence ID" value="GFR95025.1"/>
    <property type="molecule type" value="Genomic_DNA"/>
</dbReference>
<organism evidence="3 4">
    <name type="scientific">Elysia marginata</name>
    <dbReference type="NCBI Taxonomy" id="1093978"/>
    <lineage>
        <taxon>Eukaryota</taxon>
        <taxon>Metazoa</taxon>
        <taxon>Spiralia</taxon>
        <taxon>Lophotrochozoa</taxon>
        <taxon>Mollusca</taxon>
        <taxon>Gastropoda</taxon>
        <taxon>Heterobranchia</taxon>
        <taxon>Euthyneura</taxon>
        <taxon>Panpulmonata</taxon>
        <taxon>Sacoglossa</taxon>
        <taxon>Placobranchoidea</taxon>
        <taxon>Plakobranchidae</taxon>
        <taxon>Elysia</taxon>
    </lineage>
</organism>
<protein>
    <submittedName>
        <fullName evidence="3">EF-hand calcium-binding domain-containing protein 14-like isoform X2</fullName>
    </submittedName>
</protein>
<reference evidence="3 4" key="1">
    <citation type="journal article" date="2021" name="Elife">
        <title>Chloroplast acquisition without the gene transfer in kleptoplastic sea slugs, Plakobranchus ocellatus.</title>
        <authorList>
            <person name="Maeda T."/>
            <person name="Takahashi S."/>
            <person name="Yoshida T."/>
            <person name="Shimamura S."/>
            <person name="Takaki Y."/>
            <person name="Nagai Y."/>
            <person name="Toyoda A."/>
            <person name="Suzuki Y."/>
            <person name="Arimoto A."/>
            <person name="Ishii H."/>
            <person name="Satoh N."/>
            <person name="Nishiyama T."/>
            <person name="Hasebe M."/>
            <person name="Maruyama T."/>
            <person name="Minagawa J."/>
            <person name="Obokata J."/>
            <person name="Shigenobu S."/>
        </authorList>
    </citation>
    <scope>NUCLEOTIDE SEQUENCE [LARGE SCALE GENOMIC DNA]</scope>
</reference>
<accession>A0AAV4HDX0</accession>
<gene>
    <name evidence="3" type="ORF">ElyMa_002682300</name>
</gene>
<evidence type="ECO:0000313" key="3">
    <source>
        <dbReference type="EMBL" id="GFR95025.1"/>
    </source>
</evidence>
<dbReference type="AlphaFoldDB" id="A0AAV4HDX0"/>
<feature type="compositionally biased region" description="Low complexity" evidence="1">
    <location>
        <begin position="413"/>
        <end position="434"/>
    </location>
</feature>
<keyword evidence="2" id="KW-0812">Transmembrane</keyword>
<keyword evidence="2" id="KW-1133">Transmembrane helix</keyword>
<comment type="caution">
    <text evidence="3">The sequence shown here is derived from an EMBL/GenBank/DDBJ whole genome shotgun (WGS) entry which is preliminary data.</text>
</comment>
<proteinExistence type="predicted"/>
<feature type="compositionally biased region" description="Basic residues" evidence="1">
    <location>
        <begin position="40"/>
        <end position="49"/>
    </location>
</feature>
<feature type="transmembrane region" description="Helical" evidence="2">
    <location>
        <begin position="69"/>
        <end position="89"/>
    </location>
</feature>
<feature type="region of interest" description="Disordered" evidence="1">
    <location>
        <begin position="32"/>
        <end position="51"/>
    </location>
</feature>
<evidence type="ECO:0000256" key="2">
    <source>
        <dbReference type="SAM" id="Phobius"/>
    </source>
</evidence>
<dbReference type="Proteomes" id="UP000762676">
    <property type="component" value="Unassembled WGS sequence"/>
</dbReference>
<keyword evidence="2" id="KW-0472">Membrane</keyword>
<keyword evidence="4" id="KW-1185">Reference proteome</keyword>
<name>A0AAV4HDX0_9GAST</name>
<evidence type="ECO:0000256" key="1">
    <source>
        <dbReference type="SAM" id="MobiDB-lite"/>
    </source>
</evidence>
<feature type="region of interest" description="Disordered" evidence="1">
    <location>
        <begin position="406"/>
        <end position="476"/>
    </location>
</feature>
<sequence>MAFNGVTKSTVKSNKQDYINILYSDSDSDHVPDLKLPPVKGKKQRRKKPLTNLTKEDGGCGAICVFKTILVLLICTTLVIMAGLCIWTLQRVSDLQEQVRVLQNPEQGKNDLSLLQSQVKDIENSLQELKKSDGVLEHMKGTVTEMGVKLRKVEATTAKLNQSVVDAQSLLNTPKNLRSLTDIVASLGSDFKEEQKTRSAKIDELEQRLSVLEAKQLEKAPEVAEKKYSVDAQYRDMLLQQITDVNETSKSGIESVKEQLNLLQGRLSALETYAQSKESGLGYDEVETLVINLIQEKMSNLSSTSGIALSTEVANGSSDEFSQLSAKVSQLTQMMESKYDFAERMDLVSKGGFGLFKGDSELKFQTINQTLFALNTELDSLLRRLDTVDTAVLNISAMMANGREFSDHNGQDVAASPNSNSASTTVSSVKETVTNMDSLPNSSSAPTTPQSAEEVVPKTDPPAAASSEISKEVEQELHQSLEIKGINTADDLHKAYWESWPKNDGQIASDIILSLLKDNSTESARTLETYDSNNDSLFNEEELQKALGLPDTQVPRRSLARLLGPTGLARASGGEGGGRAIAAGQKTVTDADWCSSLMVLPLLPVSPNQCEHSVHVHTPKHSIPASTTRLN</sequence>
<evidence type="ECO:0000313" key="4">
    <source>
        <dbReference type="Proteomes" id="UP000762676"/>
    </source>
</evidence>
<feature type="compositionally biased region" description="Polar residues" evidence="1">
    <location>
        <begin position="435"/>
        <end position="451"/>
    </location>
</feature>